<dbReference type="Pfam" id="PF11836">
    <property type="entry name" value="Phage_TAC_11"/>
    <property type="match status" value="1"/>
</dbReference>
<gene>
    <name evidence="1" type="ORF">FIV46_16710</name>
</gene>
<dbReference type="InterPro" id="IPR021791">
    <property type="entry name" value="Phage_TAC_11"/>
</dbReference>
<comment type="caution">
    <text evidence="1">The sequence shown here is derived from an EMBL/GenBank/DDBJ whole genome shotgun (WGS) entry which is preliminary data.</text>
</comment>
<accession>A0A501PBJ4</accession>
<protein>
    <submittedName>
        <fullName evidence="1">Gene transfer agent family protein</fullName>
    </submittedName>
</protein>
<reference evidence="2" key="1">
    <citation type="submission" date="2019-06" db="EMBL/GenBank/DDBJ databases">
        <title>The complete genome of Emcibacter congregatus ZYLT.</title>
        <authorList>
            <person name="Zhao Z."/>
        </authorList>
    </citation>
    <scope>NUCLEOTIDE SEQUENCE [LARGE SCALE GENOMIC DNA]</scope>
    <source>
        <strain evidence="2">MCCC 1A06723</strain>
    </source>
</reference>
<evidence type="ECO:0000313" key="2">
    <source>
        <dbReference type="Proteomes" id="UP000319148"/>
    </source>
</evidence>
<name>A0A501PBJ4_9PROT</name>
<dbReference type="AlphaFoldDB" id="A0A501PBJ4"/>
<proteinExistence type="predicted"/>
<evidence type="ECO:0000313" key="1">
    <source>
        <dbReference type="EMBL" id="TPD57743.1"/>
    </source>
</evidence>
<sequence>MRGREVRLTLDGRERLCVPSFRAIIEIEERLGGLVGLASRAADGDIGLREVSVILWATMDERPVFEDLGQMVLSAGLVNVMAAVRDLLAICLTGGGEPVLPGKS</sequence>
<dbReference type="OrthoDB" id="8481156at2"/>
<dbReference type="EMBL" id="VFIY01000018">
    <property type="protein sequence ID" value="TPD57743.1"/>
    <property type="molecule type" value="Genomic_DNA"/>
</dbReference>
<dbReference type="RefSeq" id="WP_139942059.1">
    <property type="nucleotide sequence ID" value="NZ_JBHSYP010000005.1"/>
</dbReference>
<keyword evidence="2" id="KW-1185">Reference proteome</keyword>
<organism evidence="1 2">
    <name type="scientific">Emcibacter nanhaiensis</name>
    <dbReference type="NCBI Taxonomy" id="1505037"/>
    <lineage>
        <taxon>Bacteria</taxon>
        <taxon>Pseudomonadati</taxon>
        <taxon>Pseudomonadota</taxon>
        <taxon>Alphaproteobacteria</taxon>
        <taxon>Emcibacterales</taxon>
        <taxon>Emcibacteraceae</taxon>
        <taxon>Emcibacter</taxon>
    </lineage>
</organism>
<dbReference type="Proteomes" id="UP000319148">
    <property type="component" value="Unassembled WGS sequence"/>
</dbReference>